<evidence type="ECO:0000256" key="1">
    <source>
        <dbReference type="SAM" id="MobiDB-lite"/>
    </source>
</evidence>
<proteinExistence type="predicted"/>
<evidence type="ECO:0000313" key="2">
    <source>
        <dbReference type="EMBL" id="TGZ83383.1"/>
    </source>
</evidence>
<dbReference type="InterPro" id="IPR036322">
    <property type="entry name" value="WD40_repeat_dom_sf"/>
</dbReference>
<accession>A0A4S2N2U1</accession>
<dbReference type="GO" id="GO:0005814">
    <property type="term" value="C:centriole"/>
    <property type="evidence" value="ECO:0007669"/>
    <property type="project" value="TreeGrafter"/>
</dbReference>
<dbReference type="Gene3D" id="2.130.10.10">
    <property type="entry name" value="YVTN repeat-like/Quinoprotein amine dehydrogenase"/>
    <property type="match status" value="2"/>
</dbReference>
<name>A0A4S2N2U1_9PEZI</name>
<dbReference type="PANTHER" id="PTHR44414">
    <property type="entry name" value="PROTEIN NEDD1"/>
    <property type="match status" value="1"/>
</dbReference>
<feature type="compositionally biased region" description="Polar residues" evidence="1">
    <location>
        <begin position="648"/>
        <end position="661"/>
    </location>
</feature>
<dbReference type="InterPro" id="IPR001680">
    <property type="entry name" value="WD40_rpt"/>
</dbReference>
<dbReference type="GO" id="GO:0043015">
    <property type="term" value="F:gamma-tubulin binding"/>
    <property type="evidence" value="ECO:0007669"/>
    <property type="project" value="TreeGrafter"/>
</dbReference>
<keyword evidence="3" id="KW-1185">Reference proteome</keyword>
<evidence type="ECO:0000313" key="3">
    <source>
        <dbReference type="Proteomes" id="UP000298138"/>
    </source>
</evidence>
<feature type="compositionally biased region" description="Acidic residues" evidence="1">
    <location>
        <begin position="687"/>
        <end position="697"/>
    </location>
</feature>
<dbReference type="PANTHER" id="PTHR44414:SF1">
    <property type="entry name" value="PROTEIN NEDD1"/>
    <property type="match status" value="1"/>
</dbReference>
<dbReference type="Proteomes" id="UP000298138">
    <property type="component" value="Unassembled WGS sequence"/>
</dbReference>
<dbReference type="GO" id="GO:0005737">
    <property type="term" value="C:cytoplasm"/>
    <property type="evidence" value="ECO:0007669"/>
    <property type="project" value="TreeGrafter"/>
</dbReference>
<dbReference type="GO" id="GO:0000922">
    <property type="term" value="C:spindle pole"/>
    <property type="evidence" value="ECO:0007669"/>
    <property type="project" value="TreeGrafter"/>
</dbReference>
<feature type="region of interest" description="Disordered" evidence="1">
    <location>
        <begin position="467"/>
        <end position="488"/>
    </location>
</feature>
<dbReference type="InterPro" id="IPR015943">
    <property type="entry name" value="WD40/YVTN_repeat-like_dom_sf"/>
</dbReference>
<feature type="compositionally biased region" description="Low complexity" evidence="1">
    <location>
        <begin position="712"/>
        <end position="724"/>
    </location>
</feature>
<feature type="compositionally biased region" description="Low complexity" evidence="1">
    <location>
        <begin position="535"/>
        <end position="553"/>
    </location>
</feature>
<dbReference type="OrthoDB" id="5362656at2759"/>
<protein>
    <submittedName>
        <fullName evidence="2">WD40 repeat-like protein</fullName>
    </submittedName>
</protein>
<feature type="compositionally biased region" description="Low complexity" evidence="1">
    <location>
        <begin position="734"/>
        <end position="763"/>
    </location>
</feature>
<dbReference type="InterPro" id="IPR052818">
    <property type="entry name" value="NEDD1_Spindle_Assembly"/>
</dbReference>
<feature type="region of interest" description="Disordered" evidence="1">
    <location>
        <begin position="515"/>
        <end position="553"/>
    </location>
</feature>
<dbReference type="AlphaFoldDB" id="A0A4S2N2U1"/>
<dbReference type="GO" id="GO:0000278">
    <property type="term" value="P:mitotic cell cycle"/>
    <property type="evidence" value="ECO:0007669"/>
    <property type="project" value="TreeGrafter"/>
</dbReference>
<feature type="region of interest" description="Disordered" evidence="1">
    <location>
        <begin position="615"/>
        <end position="788"/>
    </location>
</feature>
<dbReference type="GO" id="GO:0007020">
    <property type="term" value="P:microtubule nucleation"/>
    <property type="evidence" value="ECO:0007669"/>
    <property type="project" value="TreeGrafter"/>
</dbReference>
<dbReference type="SMART" id="SM00320">
    <property type="entry name" value="WD40"/>
    <property type="match status" value="3"/>
</dbReference>
<feature type="region of interest" description="Disordered" evidence="1">
    <location>
        <begin position="374"/>
        <end position="423"/>
    </location>
</feature>
<dbReference type="InParanoid" id="A0A4S2N2U1"/>
<sequence>MSSPPHESPPQPPTVRPSRSRRRAKESARTPFDDDSTWKLFITTHSQIKAWDQSSCDTVFSSSSRGIVAAKRARDGSAVAIADAQVVMLHNYKETQDKTYRLKATQRCRRLQYSRDSRDLFFTDALNNSVQAYHLGKKTVSEATAAHPSPITCFSISCDSNLILSTSAKPPVTYLYNQTHSTTISLAPAASSAAVVCCAFHPTRKSIFVLAFGDGVLAAYDYNSMSKSKAKPETSFSIPRCSAKAIHTFQHLHDPSIKGSAGITGVEFLPGAGSRAITIGEDGRCFLVDFEQRSTVGSWHIGAPATCLAIREVAGGNANRKAELGSYVLAVGTIHGRCIVYDGNGNKIAEKVIQKDGEQVLDVEWVHGSVDIPEHILSPTTSRPASPDAAEAPKDPRKLPKKHSLFSKRNEPGISLPPPLSEATNLLISDEPDLSHSGSGKRKELYEDLENTAEQGYMTLFSPVKRKRTTKPSSLPENNGKAVRGSRARVAAVDQLDRRSVISAPLLWNDKSGEQSITTASESDKTAPNGFYMFNSVNSPENESPESNQSLNSPIVATGSAVSATSKIKEQTDDGKLLNDIRSIRANVENARAVRAEGNTFAAIAPYLPNRIRSMPNRKAETSGVGNRSSVSEPAATKKGNESAPAAVSTSQGSSTMQRSMVNDAAGDERTGDELSWQHSSLKDEHPDGDEDEEEPDIWLVGALPDPPAKPPASATTSSTTKPATIPPPPPPSSTTGLSTTTHQKPTRTTSKSTATSSRTTRSVGLSKSPPQILPPPTPASLSALPSTTTTSSDVLLTAITQMQQTISQQMQEFQEDMTHQLQEQTREILELRQEVGRLWNENIGLRKALEDAGVVEVAGDVAVGGMRRRSSSLRRM</sequence>
<dbReference type="SUPFAM" id="SSF50978">
    <property type="entry name" value="WD40 repeat-like"/>
    <property type="match status" value="1"/>
</dbReference>
<reference evidence="2 3" key="1">
    <citation type="submission" date="2019-04" db="EMBL/GenBank/DDBJ databases">
        <title>Comparative genomics and transcriptomics to analyze fruiting body development in filamentous ascomycetes.</title>
        <authorList>
            <consortium name="DOE Joint Genome Institute"/>
            <person name="Lutkenhaus R."/>
            <person name="Traeger S."/>
            <person name="Breuer J."/>
            <person name="Kuo A."/>
            <person name="Lipzen A."/>
            <person name="Pangilinan J."/>
            <person name="Dilworth D."/>
            <person name="Sandor L."/>
            <person name="Poggeler S."/>
            <person name="Barry K."/>
            <person name="Grigoriev I.V."/>
            <person name="Nowrousian M."/>
        </authorList>
    </citation>
    <scope>NUCLEOTIDE SEQUENCE [LARGE SCALE GENOMIC DNA]</scope>
    <source>
        <strain evidence="2 3">CBS 389.68</strain>
    </source>
</reference>
<gene>
    <name evidence="2" type="ORF">EX30DRAFT_394603</name>
</gene>
<dbReference type="STRING" id="341454.A0A4S2N2U1"/>
<organism evidence="2 3">
    <name type="scientific">Ascodesmis nigricans</name>
    <dbReference type="NCBI Taxonomy" id="341454"/>
    <lineage>
        <taxon>Eukaryota</taxon>
        <taxon>Fungi</taxon>
        <taxon>Dikarya</taxon>
        <taxon>Ascomycota</taxon>
        <taxon>Pezizomycotina</taxon>
        <taxon>Pezizomycetes</taxon>
        <taxon>Pezizales</taxon>
        <taxon>Ascodesmidaceae</taxon>
        <taxon>Ascodesmis</taxon>
    </lineage>
</organism>
<feature type="region of interest" description="Disordered" evidence="1">
    <location>
        <begin position="1"/>
        <end position="32"/>
    </location>
</feature>
<feature type="compositionally biased region" description="Pro residues" evidence="1">
    <location>
        <begin position="1"/>
        <end position="15"/>
    </location>
</feature>
<dbReference type="EMBL" id="ML220114">
    <property type="protein sequence ID" value="TGZ83383.1"/>
    <property type="molecule type" value="Genomic_DNA"/>
</dbReference>